<name>A0A6S6XY84_9PROT</name>
<dbReference type="PANTHER" id="PTHR11070:SF2">
    <property type="entry name" value="ATP-DEPENDENT DNA HELICASE SRS2"/>
    <property type="match status" value="1"/>
</dbReference>
<dbReference type="PANTHER" id="PTHR11070">
    <property type="entry name" value="UVRD / RECB / PCRA DNA HELICASE FAMILY MEMBER"/>
    <property type="match status" value="1"/>
</dbReference>
<dbReference type="Pfam" id="PF08378">
    <property type="entry name" value="NERD"/>
    <property type="match status" value="1"/>
</dbReference>
<accession>A0A6S6XY84</accession>
<dbReference type="InterPro" id="IPR027417">
    <property type="entry name" value="P-loop_NTPase"/>
</dbReference>
<dbReference type="OrthoDB" id="5441773at2"/>
<evidence type="ECO:0000313" key="6">
    <source>
        <dbReference type="EMBL" id="CAB1367839.1"/>
    </source>
</evidence>
<dbReference type="GO" id="GO:0003677">
    <property type="term" value="F:DNA binding"/>
    <property type="evidence" value="ECO:0007669"/>
    <property type="project" value="InterPro"/>
</dbReference>
<evidence type="ECO:0000256" key="3">
    <source>
        <dbReference type="ARBA" id="ARBA00022806"/>
    </source>
</evidence>
<sequence>MAILIPGIGSCTFASGGERRFAERLEAKLEDDYYCWYDVPVGLSNGHPDFIVLHPRRGLLILEVKDWKRDTIINIDKHHALIHVNGQQQEIRNPLEQARGYAESLVNVLQKDAQLTINSGRETGRLRFPWSYGVVLTNITRKQFDDGGLEAVIPSQRVICRDEMGESVEPEEFQRRLWEMFNFRFKSTLTLPEIDRIRWHIFPEVRIPQRQVDLFADTPPDLMQVMDMQQEQLARSLGEGHRVIHGVAGSGKTLILGCRAERLAHGANKPILVLCYNESLARRLARTMADRGLEGKVHTRHFHQWCRTQLVAYNAGLPALAGEGANPSVFFDAMVDRVIRNVDSGIIPRAQYDAILIDEGHDFRPEWLKLVVQMLDTRTNSLLVLYDDAQSIYGGERKKKFSFKSVGIQAAGRTTILKVNYRNTDEILRFARDVAQGILKPQEADDDGVPLLSPQSAGRVGPAPQVIKLPTLRNEAEFIVRRLQEAHRNGTPWHDMAVIYRHYHPVGKAVLGALRGFGVPVIYFRDATFAPNEDAVLAVTMHSCKGLEFPLVAVAGVETLAEGKERPPEEARLLYVAMTRATRELLVSGVAVAG</sequence>
<dbReference type="KEGG" id="doe:DENOEST_0674"/>
<keyword evidence="1" id="KW-0547">Nucleotide-binding</keyword>
<dbReference type="InterPro" id="IPR011528">
    <property type="entry name" value="NERD"/>
</dbReference>
<proteinExistence type="predicted"/>
<dbReference type="GO" id="GO:0043138">
    <property type="term" value="F:3'-5' DNA helicase activity"/>
    <property type="evidence" value="ECO:0007669"/>
    <property type="project" value="TreeGrafter"/>
</dbReference>
<dbReference type="Pfam" id="PF13245">
    <property type="entry name" value="AAA_19"/>
    <property type="match status" value="1"/>
</dbReference>
<evidence type="ECO:0000256" key="2">
    <source>
        <dbReference type="ARBA" id="ARBA00022801"/>
    </source>
</evidence>
<keyword evidence="4" id="KW-0067">ATP-binding</keyword>
<dbReference type="GO" id="GO:0005524">
    <property type="term" value="F:ATP binding"/>
    <property type="evidence" value="ECO:0007669"/>
    <property type="project" value="UniProtKB-KW"/>
</dbReference>
<keyword evidence="3 6" id="KW-0347">Helicase</keyword>
<evidence type="ECO:0000256" key="1">
    <source>
        <dbReference type="ARBA" id="ARBA00022741"/>
    </source>
</evidence>
<dbReference type="Proteomes" id="UP000515733">
    <property type="component" value="Chromosome"/>
</dbReference>
<keyword evidence="7" id="KW-1185">Reference proteome</keyword>
<dbReference type="GO" id="GO:0000725">
    <property type="term" value="P:recombinational repair"/>
    <property type="evidence" value="ECO:0007669"/>
    <property type="project" value="TreeGrafter"/>
</dbReference>
<protein>
    <recommendedName>
        <fullName evidence="5">DNA 3'-5' helicase II</fullName>
    </recommendedName>
</protein>
<dbReference type="GO" id="GO:0016787">
    <property type="term" value="F:hydrolase activity"/>
    <property type="evidence" value="ECO:0007669"/>
    <property type="project" value="UniProtKB-KW"/>
</dbReference>
<dbReference type="AlphaFoldDB" id="A0A6S6XY84"/>
<dbReference type="RefSeq" id="WP_145769968.1">
    <property type="nucleotide sequence ID" value="NZ_LR778301.1"/>
</dbReference>
<dbReference type="SUPFAM" id="SSF52540">
    <property type="entry name" value="P-loop containing nucleoside triphosphate hydrolases"/>
    <property type="match status" value="1"/>
</dbReference>
<dbReference type="InterPro" id="IPR000212">
    <property type="entry name" value="DNA_helicase_UvrD/REP"/>
</dbReference>
<dbReference type="InterPro" id="IPR014017">
    <property type="entry name" value="DNA_helicase_UvrD-like_C"/>
</dbReference>
<evidence type="ECO:0000256" key="5">
    <source>
        <dbReference type="ARBA" id="ARBA00034923"/>
    </source>
</evidence>
<gene>
    <name evidence="6" type="ORF">DENOEST_0674</name>
</gene>
<keyword evidence="2 6" id="KW-0378">Hydrolase</keyword>
<organism evidence="6 7">
    <name type="scientific">Denitratisoma oestradiolicum</name>
    <dbReference type="NCBI Taxonomy" id="311182"/>
    <lineage>
        <taxon>Bacteria</taxon>
        <taxon>Pseudomonadati</taxon>
        <taxon>Pseudomonadota</taxon>
        <taxon>Betaproteobacteria</taxon>
        <taxon>Nitrosomonadales</taxon>
        <taxon>Sterolibacteriaceae</taxon>
        <taxon>Denitratisoma</taxon>
    </lineage>
</organism>
<reference evidence="6 7" key="1">
    <citation type="submission" date="2020-03" db="EMBL/GenBank/DDBJ databases">
        <authorList>
            <consortium name="Genoscope - CEA"/>
            <person name="William W."/>
        </authorList>
    </citation>
    <scope>NUCLEOTIDE SEQUENCE [LARGE SCALE GENOMIC DNA]</scope>
    <source>
        <strain evidence="7">DSM 16959</strain>
    </source>
</reference>
<dbReference type="PROSITE" id="PS50965">
    <property type="entry name" value="NERD"/>
    <property type="match status" value="1"/>
</dbReference>
<dbReference type="Gene3D" id="3.40.50.300">
    <property type="entry name" value="P-loop containing nucleotide triphosphate hydrolases"/>
    <property type="match status" value="2"/>
</dbReference>
<evidence type="ECO:0000313" key="7">
    <source>
        <dbReference type="Proteomes" id="UP000515733"/>
    </source>
</evidence>
<dbReference type="Pfam" id="PF13361">
    <property type="entry name" value="UvrD_C"/>
    <property type="match status" value="1"/>
</dbReference>
<dbReference type="EMBL" id="LR778301">
    <property type="protein sequence ID" value="CAB1367839.1"/>
    <property type="molecule type" value="Genomic_DNA"/>
</dbReference>
<evidence type="ECO:0000256" key="4">
    <source>
        <dbReference type="ARBA" id="ARBA00022840"/>
    </source>
</evidence>